<dbReference type="Proteomes" id="UP000003561">
    <property type="component" value="Unassembled WGS sequence"/>
</dbReference>
<name>C0FUE5_9FIRM</name>
<dbReference type="AlphaFoldDB" id="C0FUE5"/>
<gene>
    <name evidence="1" type="ORF">ROSEINA2194_02366</name>
</gene>
<reference evidence="1 2" key="2">
    <citation type="submission" date="2009-03" db="EMBL/GenBank/DDBJ databases">
        <title>Draft genome sequence of Roseburia inulinivorans (DSM 16841).</title>
        <authorList>
            <person name="Sudarsanam P."/>
            <person name="Ley R."/>
            <person name="Guruge J."/>
            <person name="Turnbaugh P.J."/>
            <person name="Mahowald M."/>
            <person name="Liep D."/>
            <person name="Gordon J."/>
        </authorList>
    </citation>
    <scope>NUCLEOTIDE SEQUENCE [LARGE SCALE GENOMIC DNA]</scope>
    <source>
        <strain evidence="1 2">DSM 16841</strain>
    </source>
</reference>
<reference evidence="1 2" key="1">
    <citation type="submission" date="2009-02" db="EMBL/GenBank/DDBJ databases">
        <authorList>
            <person name="Fulton L."/>
            <person name="Clifton S."/>
            <person name="Fulton B."/>
            <person name="Xu J."/>
            <person name="Minx P."/>
            <person name="Pepin K.H."/>
            <person name="Johnson M."/>
            <person name="Bhonagiri V."/>
            <person name="Nash W.E."/>
            <person name="Mardis E.R."/>
            <person name="Wilson R.K."/>
        </authorList>
    </citation>
    <scope>NUCLEOTIDE SEQUENCE [LARGE SCALE GENOMIC DNA]</scope>
    <source>
        <strain evidence="1 2">DSM 16841</strain>
    </source>
</reference>
<accession>C0FUE5</accession>
<sequence>MEKSAVIEEVAAFFSSTFFEHYNVPIRSPPCSDLISISKIRSEER</sequence>
<organism evidence="1 2">
    <name type="scientific">Roseburia inulinivorans DSM 16841</name>
    <dbReference type="NCBI Taxonomy" id="622312"/>
    <lineage>
        <taxon>Bacteria</taxon>
        <taxon>Bacillati</taxon>
        <taxon>Bacillota</taxon>
        <taxon>Clostridia</taxon>
        <taxon>Lachnospirales</taxon>
        <taxon>Lachnospiraceae</taxon>
        <taxon>Roseburia</taxon>
    </lineage>
</organism>
<comment type="caution">
    <text evidence="1">The sequence shown here is derived from an EMBL/GenBank/DDBJ whole genome shotgun (WGS) entry which is preliminary data.</text>
</comment>
<protein>
    <submittedName>
        <fullName evidence="1">Uncharacterized protein</fullName>
    </submittedName>
</protein>
<evidence type="ECO:0000313" key="1">
    <source>
        <dbReference type="EMBL" id="EEG93814.1"/>
    </source>
</evidence>
<proteinExistence type="predicted"/>
<evidence type="ECO:0000313" key="2">
    <source>
        <dbReference type="Proteomes" id="UP000003561"/>
    </source>
</evidence>
<dbReference type="EMBL" id="ACFY01000093">
    <property type="protein sequence ID" value="EEG93814.1"/>
    <property type="molecule type" value="Genomic_DNA"/>
</dbReference>